<dbReference type="InterPro" id="IPR007651">
    <property type="entry name" value="Lipin_N"/>
</dbReference>
<dbReference type="InterPro" id="IPR026058">
    <property type="entry name" value="LIPIN"/>
</dbReference>
<dbReference type="InterPro" id="IPR031703">
    <property type="entry name" value="Lipin_mid"/>
</dbReference>
<feature type="compositionally biased region" description="Basic and acidic residues" evidence="5">
    <location>
        <begin position="589"/>
        <end position="613"/>
    </location>
</feature>
<dbReference type="Pfam" id="PF04571">
    <property type="entry name" value="Lipin_N"/>
    <property type="match status" value="1"/>
</dbReference>
<dbReference type="GO" id="GO:0008195">
    <property type="term" value="F:phosphatidate phosphatase activity"/>
    <property type="evidence" value="ECO:0007669"/>
    <property type="project" value="UniProtKB-EC"/>
</dbReference>
<feature type="region of interest" description="Disordered" evidence="5">
    <location>
        <begin position="301"/>
        <end position="340"/>
    </location>
</feature>
<evidence type="ECO:0000256" key="5">
    <source>
        <dbReference type="SAM" id="MobiDB-lite"/>
    </source>
</evidence>
<dbReference type="PANTHER" id="PTHR12181:SF12">
    <property type="entry name" value="PHOSPHATIDATE PHOSPHATASE"/>
    <property type="match status" value="1"/>
</dbReference>
<evidence type="ECO:0000256" key="2">
    <source>
        <dbReference type="ARBA" id="ARBA00005476"/>
    </source>
</evidence>
<dbReference type="SUPFAM" id="SSF56784">
    <property type="entry name" value="HAD-like"/>
    <property type="match status" value="1"/>
</dbReference>
<dbReference type="EMBL" id="VRMN01000004">
    <property type="protein sequence ID" value="KAA8494956.1"/>
    <property type="molecule type" value="Genomic_DNA"/>
</dbReference>
<evidence type="ECO:0000259" key="6">
    <source>
        <dbReference type="SMART" id="SM00775"/>
    </source>
</evidence>
<organism evidence="7 8">
    <name type="scientific">Porphyridium purpureum</name>
    <name type="common">Red alga</name>
    <name type="synonym">Porphyridium cruentum</name>
    <dbReference type="NCBI Taxonomy" id="35688"/>
    <lineage>
        <taxon>Eukaryota</taxon>
        <taxon>Rhodophyta</taxon>
        <taxon>Bangiophyceae</taxon>
        <taxon>Porphyridiales</taxon>
        <taxon>Porphyridiaceae</taxon>
        <taxon>Porphyridium</taxon>
    </lineage>
</organism>
<sequence length="958" mass="106269">MTTYVGKFFSAVSSALDLNAATLTGAMDVIVVRRADGTLHSTPFHVRFGKLRLLRSREKLVSVQLDGEPTSLQLTLGSAGEAYFVMETDVPPSQSEMPSPVMSPTKMDSFGDRMGRDTGSADAVGALGTAQTSNIAHDSLSGQEAGAFDCKELVTLDLSAHEIAEGHGNDPISSRRSWEPPILSLAPSKPQKMSEHDPVTSAEECEEIGRALENEDQELQQIYSKRAMDALDLHSGYERPEPSLQALQHQRTGSNSDIHAALYYAIQGEPLPASTASRQDKEGRSLTTSTSFVQDLCQQRQIVHGRSDRNDDSAKGLYESPAESEKNLPRTPPLTPPHRRRLQRRYSVALELSEAFQNDGVSDFQSTGELSDPRSGVVTKEANSGEAVADLLSSDRNCGDDDEEAGLLPMSECRHLLSEDMTEEMVWTIFEENRVSYAQFALDPYNMLFRNPNVLFRVQDRLLDWKVAAPMIVSMACFNAPLDIDRLELSVRSHQKRELEMREAKKQEKKKSTFSWFGLRGSSVAQHEDGEGDATYLEPLLQEAGEAMPKISSSASPSLLRSPSSGRGSSKTLRVSQAAYGSKLLGEENLVRKQDQSSGDMGDKELVKAHDSSVARASRVPAPKLYKSATADGDELDLRDRKEEREQEASLPLKAMSIDVSSVQVKPAVSFEVQPTSRSSTNVYMKKSLTPTSEQLAQLNLKLGANVISFTVLYNGQTVSSRIFLWEEHDIICISDVDGTITRSDVLGHLLPRVGRDWSHIGVARLFTYISERGFRMMYLTSRPIGQAGSTRLYLSSIVQEGGYRIPDGPVIMSPDRLVASFTREVIYRRPDEFKIEALRQVRTLFPPTANPFFAGFGNRMTDEKSYRSVSIRPERIFTVNPKGDLEVLCSSFEISRTYTDLTSFLHDVFPDLTVELSPEARGEIQKLHNFNEVSFWGSSPDLDENDLDELLREAAEF</sequence>
<dbReference type="SMR" id="A0A5J4YUC7"/>
<keyword evidence="4" id="KW-0378">Hydrolase</keyword>
<feature type="region of interest" description="Disordered" evidence="5">
    <location>
        <begin position="361"/>
        <end position="383"/>
    </location>
</feature>
<comment type="similarity">
    <text evidence="2">Belongs to the lipin family.</text>
</comment>
<dbReference type="PANTHER" id="PTHR12181">
    <property type="entry name" value="LIPIN"/>
    <property type="match status" value="1"/>
</dbReference>
<evidence type="ECO:0000256" key="1">
    <source>
        <dbReference type="ARBA" id="ARBA00001946"/>
    </source>
</evidence>
<evidence type="ECO:0000313" key="8">
    <source>
        <dbReference type="Proteomes" id="UP000324585"/>
    </source>
</evidence>
<feature type="region of interest" description="Disordered" evidence="5">
    <location>
        <begin position="165"/>
        <end position="204"/>
    </location>
</feature>
<dbReference type="OrthoDB" id="4567at2759"/>
<gene>
    <name evidence="7" type="ORF">FVE85_3197</name>
</gene>
<feature type="region of interest" description="Disordered" evidence="5">
    <location>
        <begin position="548"/>
        <end position="575"/>
    </location>
</feature>
<comment type="caution">
    <text evidence="7">The sequence shown here is derived from an EMBL/GenBank/DDBJ whole genome shotgun (WGS) entry which is preliminary data.</text>
</comment>
<dbReference type="InterPro" id="IPR031315">
    <property type="entry name" value="LNS2/PITP"/>
</dbReference>
<feature type="compositionally biased region" description="Basic and acidic residues" evidence="5">
    <location>
        <begin position="636"/>
        <end position="648"/>
    </location>
</feature>
<dbReference type="EC" id="3.1.3.4" evidence="3"/>
<feature type="compositionally biased region" description="Basic and acidic residues" evidence="5">
    <location>
        <begin position="305"/>
        <end position="314"/>
    </location>
</feature>
<evidence type="ECO:0000256" key="3">
    <source>
        <dbReference type="ARBA" id="ARBA00012638"/>
    </source>
</evidence>
<comment type="cofactor">
    <cofactor evidence="1">
        <name>Mg(2+)</name>
        <dbReference type="ChEBI" id="CHEBI:18420"/>
    </cofactor>
</comment>
<dbReference type="SMART" id="SM00775">
    <property type="entry name" value="LNS2"/>
    <property type="match status" value="1"/>
</dbReference>
<proteinExistence type="inferred from homology"/>
<dbReference type="OMA" id="DHRAYIS"/>
<evidence type="ECO:0000256" key="4">
    <source>
        <dbReference type="ARBA" id="ARBA00022801"/>
    </source>
</evidence>
<dbReference type="Pfam" id="PF16876">
    <property type="entry name" value="Lipin_mid"/>
    <property type="match status" value="1"/>
</dbReference>
<evidence type="ECO:0000313" key="7">
    <source>
        <dbReference type="EMBL" id="KAA8494956.1"/>
    </source>
</evidence>
<dbReference type="InterPro" id="IPR013209">
    <property type="entry name" value="LNS2"/>
</dbReference>
<accession>A0A5J4YUC7</accession>
<feature type="domain" description="LNS2/PITP" evidence="6">
    <location>
        <begin position="732"/>
        <end position="889"/>
    </location>
</feature>
<dbReference type="Proteomes" id="UP000324585">
    <property type="component" value="Unassembled WGS sequence"/>
</dbReference>
<feature type="compositionally biased region" description="Low complexity" evidence="5">
    <location>
        <begin position="552"/>
        <end position="570"/>
    </location>
</feature>
<dbReference type="Pfam" id="PF08235">
    <property type="entry name" value="LNS2"/>
    <property type="match status" value="1"/>
</dbReference>
<dbReference type="AlphaFoldDB" id="A0A5J4YUC7"/>
<keyword evidence="8" id="KW-1185">Reference proteome</keyword>
<name>A0A5J4YUC7_PORPP</name>
<protein>
    <recommendedName>
        <fullName evidence="3">phosphatidate phosphatase</fullName>
        <ecNumber evidence="3">3.1.3.4</ecNumber>
    </recommendedName>
</protein>
<reference evidence="8" key="1">
    <citation type="journal article" date="2019" name="Nat. Commun.">
        <title>Expansion of phycobilisome linker gene families in mesophilic red algae.</title>
        <authorList>
            <person name="Lee J."/>
            <person name="Kim D."/>
            <person name="Bhattacharya D."/>
            <person name="Yoon H.S."/>
        </authorList>
    </citation>
    <scope>NUCLEOTIDE SEQUENCE [LARGE SCALE GENOMIC DNA]</scope>
    <source>
        <strain evidence="8">CCMP 1328</strain>
    </source>
</reference>
<dbReference type="InterPro" id="IPR036412">
    <property type="entry name" value="HAD-like_sf"/>
</dbReference>
<feature type="region of interest" description="Disordered" evidence="5">
    <location>
        <begin position="589"/>
        <end position="649"/>
    </location>
</feature>